<accession>A0A7E4UZS8</accession>
<dbReference type="WBParaSite" id="Pan_g1484.t1">
    <property type="protein sequence ID" value="Pan_g1484.t1"/>
    <property type="gene ID" value="Pan_g1484"/>
</dbReference>
<evidence type="ECO:0000313" key="1">
    <source>
        <dbReference type="Proteomes" id="UP000492821"/>
    </source>
</evidence>
<reference evidence="2" key="2">
    <citation type="submission" date="2020-10" db="UniProtKB">
        <authorList>
            <consortium name="WormBaseParasite"/>
        </authorList>
    </citation>
    <scope>IDENTIFICATION</scope>
</reference>
<name>A0A7E4UZS8_PANRE</name>
<sequence length="86" mass="9362">MIVTANICISRVVGCITLNSLKPVLIKRHLLLPSNSVLFFDKVEDGGRLTLSATVLRGKGRPLFGNQVATGRVSCPARSKVEDERK</sequence>
<organism evidence="1 2">
    <name type="scientific">Panagrellus redivivus</name>
    <name type="common">Microworm</name>
    <dbReference type="NCBI Taxonomy" id="6233"/>
    <lineage>
        <taxon>Eukaryota</taxon>
        <taxon>Metazoa</taxon>
        <taxon>Ecdysozoa</taxon>
        <taxon>Nematoda</taxon>
        <taxon>Chromadorea</taxon>
        <taxon>Rhabditida</taxon>
        <taxon>Tylenchina</taxon>
        <taxon>Panagrolaimomorpha</taxon>
        <taxon>Panagrolaimoidea</taxon>
        <taxon>Panagrolaimidae</taxon>
        <taxon>Panagrellus</taxon>
    </lineage>
</organism>
<dbReference type="Proteomes" id="UP000492821">
    <property type="component" value="Unassembled WGS sequence"/>
</dbReference>
<evidence type="ECO:0000313" key="2">
    <source>
        <dbReference type="WBParaSite" id="Pan_g1484.t1"/>
    </source>
</evidence>
<proteinExistence type="predicted"/>
<keyword evidence="1" id="KW-1185">Reference proteome</keyword>
<reference evidence="1" key="1">
    <citation type="journal article" date="2013" name="Genetics">
        <title>The draft genome and transcriptome of Panagrellus redivivus are shaped by the harsh demands of a free-living lifestyle.</title>
        <authorList>
            <person name="Srinivasan J."/>
            <person name="Dillman A.R."/>
            <person name="Macchietto M.G."/>
            <person name="Heikkinen L."/>
            <person name="Lakso M."/>
            <person name="Fracchia K.M."/>
            <person name="Antoshechkin I."/>
            <person name="Mortazavi A."/>
            <person name="Wong G."/>
            <person name="Sternberg P.W."/>
        </authorList>
    </citation>
    <scope>NUCLEOTIDE SEQUENCE [LARGE SCALE GENOMIC DNA]</scope>
    <source>
        <strain evidence="1">MT8872</strain>
    </source>
</reference>
<dbReference type="AlphaFoldDB" id="A0A7E4UZS8"/>
<protein>
    <submittedName>
        <fullName evidence="2">4HBT domain-containing protein</fullName>
    </submittedName>
</protein>